<feature type="domain" description="Thioesterase" evidence="2">
    <location>
        <begin position="58"/>
        <end position="131"/>
    </location>
</feature>
<proteinExistence type="predicted"/>
<dbReference type="RefSeq" id="WP_237852999.1">
    <property type="nucleotide sequence ID" value="NZ_JAKLWS010000005.1"/>
</dbReference>
<organism evidence="3 4">
    <name type="scientific">Rhodohalobacter sulfatireducens</name>
    <dbReference type="NCBI Taxonomy" id="2911366"/>
    <lineage>
        <taxon>Bacteria</taxon>
        <taxon>Pseudomonadati</taxon>
        <taxon>Balneolota</taxon>
        <taxon>Balneolia</taxon>
        <taxon>Balneolales</taxon>
        <taxon>Balneolaceae</taxon>
        <taxon>Rhodohalobacter</taxon>
    </lineage>
</organism>
<dbReference type="PANTHER" id="PTHR42856">
    <property type="entry name" value="ACYL-COENZYME A THIOESTERASE PAAI"/>
    <property type="match status" value="1"/>
</dbReference>
<reference evidence="3" key="2">
    <citation type="submission" date="2024-05" db="EMBL/GenBank/DDBJ databases">
        <title>Rhodohalobacter halophilus gen. nov., sp. nov., a moderately halophilic member of the family Balneolaceae.</title>
        <authorList>
            <person name="Xia J."/>
        </authorList>
    </citation>
    <scope>NUCLEOTIDE SEQUENCE</scope>
    <source>
        <strain evidence="3">WB101</strain>
    </source>
</reference>
<evidence type="ECO:0000256" key="1">
    <source>
        <dbReference type="ARBA" id="ARBA00022801"/>
    </source>
</evidence>
<comment type="caution">
    <text evidence="3">The sequence shown here is derived from an EMBL/GenBank/DDBJ whole genome shotgun (WGS) entry which is preliminary data.</text>
</comment>
<dbReference type="InterPro" id="IPR006683">
    <property type="entry name" value="Thioestr_dom"/>
</dbReference>
<dbReference type="InterPro" id="IPR052723">
    <property type="entry name" value="Acyl-CoA_thioesterase_PaaI"/>
</dbReference>
<dbReference type="SUPFAM" id="SSF54637">
    <property type="entry name" value="Thioesterase/thiol ester dehydrase-isomerase"/>
    <property type="match status" value="1"/>
</dbReference>
<dbReference type="EMBL" id="JAKLWS010000005">
    <property type="protein sequence ID" value="MCG2588155.1"/>
    <property type="molecule type" value="Genomic_DNA"/>
</dbReference>
<dbReference type="NCBIfam" id="TIGR00369">
    <property type="entry name" value="unchar_dom_1"/>
    <property type="match status" value="1"/>
</dbReference>
<dbReference type="CDD" id="cd03443">
    <property type="entry name" value="PaaI_thioesterase"/>
    <property type="match status" value="1"/>
</dbReference>
<dbReference type="InterPro" id="IPR029069">
    <property type="entry name" value="HotDog_dom_sf"/>
</dbReference>
<evidence type="ECO:0000313" key="3">
    <source>
        <dbReference type="EMBL" id="MCG2588155.1"/>
    </source>
</evidence>
<accession>A0ABS9KBE9</accession>
<reference evidence="3" key="1">
    <citation type="submission" date="2022-01" db="EMBL/GenBank/DDBJ databases">
        <authorList>
            <person name="Wang Y."/>
        </authorList>
    </citation>
    <scope>NUCLEOTIDE SEQUENCE</scope>
    <source>
        <strain evidence="3">WB101</strain>
    </source>
</reference>
<protein>
    <submittedName>
        <fullName evidence="3">Hotdog fold thioesterase</fullName>
    </submittedName>
</protein>
<gene>
    <name evidence="3" type="ORF">L6773_06230</name>
</gene>
<name>A0ABS9KBE9_9BACT</name>
<evidence type="ECO:0000313" key="4">
    <source>
        <dbReference type="Proteomes" id="UP001165366"/>
    </source>
</evidence>
<sequence>MENSFMNDSSNTSPGKIVNHMLENDAFSQWLGIELIEVQEGACILQCTLKHQMLNGYSIVHGGIIFSLADSAIAFASASFGRLTVAIDHSISFTKEAVLGDTLTAKAETISMRFKTGVIRVEITNQHNELVALVKGTVYRKSEEF</sequence>
<keyword evidence="1" id="KW-0378">Hydrolase</keyword>
<dbReference type="Pfam" id="PF03061">
    <property type="entry name" value="4HBT"/>
    <property type="match status" value="1"/>
</dbReference>
<evidence type="ECO:0000259" key="2">
    <source>
        <dbReference type="Pfam" id="PF03061"/>
    </source>
</evidence>
<dbReference type="Proteomes" id="UP001165366">
    <property type="component" value="Unassembled WGS sequence"/>
</dbReference>
<dbReference type="Gene3D" id="3.10.129.10">
    <property type="entry name" value="Hotdog Thioesterase"/>
    <property type="match status" value="1"/>
</dbReference>
<dbReference type="InterPro" id="IPR003736">
    <property type="entry name" value="PAAI_dom"/>
</dbReference>
<keyword evidence="4" id="KW-1185">Reference proteome</keyword>
<dbReference type="PANTHER" id="PTHR42856:SF1">
    <property type="entry name" value="ACYL-COENZYME A THIOESTERASE PAAI"/>
    <property type="match status" value="1"/>
</dbReference>